<evidence type="ECO:0000256" key="4">
    <source>
        <dbReference type="ARBA" id="ARBA00022723"/>
    </source>
</evidence>
<feature type="transmembrane region" description="Helical" evidence="11">
    <location>
        <begin position="193"/>
        <end position="215"/>
    </location>
</feature>
<organism evidence="13 15">
    <name type="scientific">Halobacterium salinarum (strain ATCC 33171 / DSM 3754 / JCM 8978 / NBRC 102687 / NCIMB 764 / 91-R6)</name>
    <dbReference type="NCBI Taxonomy" id="2597657"/>
    <lineage>
        <taxon>Archaea</taxon>
        <taxon>Methanobacteriati</taxon>
        <taxon>Methanobacteriota</taxon>
        <taxon>Stenosarchaea group</taxon>
        <taxon>Halobacteria</taxon>
        <taxon>Halobacteriales</taxon>
        <taxon>Halobacteriaceae</taxon>
        <taxon>Halobacterium</taxon>
    </lineage>
</organism>
<evidence type="ECO:0000256" key="8">
    <source>
        <dbReference type="ARBA" id="ARBA00023136"/>
    </source>
</evidence>
<evidence type="ECO:0000256" key="5">
    <source>
        <dbReference type="ARBA" id="ARBA00022764"/>
    </source>
</evidence>
<comment type="cofactor">
    <cofactor evidence="9">
        <name>Cu cation</name>
        <dbReference type="ChEBI" id="CHEBI:23378"/>
    </cofactor>
    <text evidence="9">Binds 1 copper ion per subunit.</text>
</comment>
<dbReference type="Proteomes" id="UP000323075">
    <property type="component" value="Unassembled WGS sequence"/>
</dbReference>
<feature type="domain" description="Blue (type 1) copper" evidence="12">
    <location>
        <begin position="82"/>
        <end position="167"/>
    </location>
</feature>
<proteinExistence type="predicted"/>
<dbReference type="GO" id="GO:0016020">
    <property type="term" value="C:membrane"/>
    <property type="evidence" value="ECO:0007669"/>
    <property type="project" value="UniProtKB-SubCell"/>
</dbReference>
<accession>A0A4D6GRM8</accession>
<evidence type="ECO:0000313" key="15">
    <source>
        <dbReference type="Proteomes" id="UP000296216"/>
    </source>
</evidence>
<feature type="compositionally biased region" description="Polar residues" evidence="10">
    <location>
        <begin position="38"/>
        <end position="56"/>
    </location>
</feature>
<keyword evidence="8 11" id="KW-0472">Membrane</keyword>
<dbReference type="GO" id="GO:0042597">
    <property type="term" value="C:periplasmic space"/>
    <property type="evidence" value="ECO:0007669"/>
    <property type="project" value="UniProtKB-SubCell"/>
</dbReference>
<keyword evidence="11" id="KW-0812">Transmembrane</keyword>
<name>A0A4D6GRM8_HALS9</name>
<feature type="binding site" evidence="9">
    <location>
        <position position="111"/>
    </location>
    <ligand>
        <name>Cu cation</name>
        <dbReference type="ChEBI" id="CHEBI:23378"/>
    </ligand>
</feature>
<dbReference type="PRINTS" id="PR00155">
    <property type="entry name" value="AMICYANIN"/>
</dbReference>
<reference evidence="13 15" key="1">
    <citation type="journal article" date="2019" name="Microbiol. Resour. Announc.">
        <title>The Genome Sequence of the Halobacterium salinarum Type Strain Is Closely Related to That of Laboratory Strains NRC-1 and R1.</title>
        <authorList>
            <person name="Pfeiffer F."/>
            <person name="Marchfelder A."/>
            <person name="Habermann B."/>
            <person name="Dyall-Smith M.L."/>
        </authorList>
    </citation>
    <scope>NUCLEOTIDE SEQUENCE [LARGE SCALE GENOMIC DNA]</scope>
    <source>
        <strain evidence="13">91-R6</strain>
        <strain evidence="15">ATCC 33171 / DSM 3754 / JCM 8978 / NBRC 102687 / NCIMB 764 / 91-R6</strain>
    </source>
</reference>
<dbReference type="EMBL" id="CP038631">
    <property type="protein sequence ID" value="QCC44380.1"/>
    <property type="molecule type" value="Genomic_DNA"/>
</dbReference>
<dbReference type="PROSITE" id="PS51318">
    <property type="entry name" value="TAT"/>
    <property type="match status" value="1"/>
</dbReference>
<evidence type="ECO:0000313" key="13">
    <source>
        <dbReference type="EMBL" id="QCC44380.1"/>
    </source>
</evidence>
<dbReference type="PANTHER" id="PTHR34192:SF10">
    <property type="entry name" value="PLASTOCYANIN MAJOR ISOFORM, CHLOROPLASTIC-RELATED"/>
    <property type="match status" value="1"/>
</dbReference>
<feature type="binding site" evidence="9">
    <location>
        <position position="152"/>
    </location>
    <ligand>
        <name>Cu cation</name>
        <dbReference type="ChEBI" id="CHEBI:23378"/>
    </ligand>
</feature>
<keyword evidence="5" id="KW-0574">Periplasm</keyword>
<dbReference type="GO" id="GO:0009055">
    <property type="term" value="F:electron transfer activity"/>
    <property type="evidence" value="ECO:0007669"/>
    <property type="project" value="InterPro"/>
</dbReference>
<dbReference type="Gene3D" id="2.60.40.420">
    <property type="entry name" value="Cupredoxins - blue copper proteins"/>
    <property type="match status" value="1"/>
</dbReference>
<dbReference type="Proteomes" id="UP000296216">
    <property type="component" value="Chromosome"/>
</dbReference>
<reference evidence="13" key="3">
    <citation type="journal article" name="MicrobiologyOpen">
        <title>Whole-genome comparison between the type strain of Halobacterium salinarum (DSM 3754(T)) and the laboratory strains R1 and NRC-1.</title>
        <authorList>
            <person name="Pfeiffer F."/>
            <person name="Losensky G."/>
            <person name="Marchfelder A."/>
            <person name="Habermann B."/>
            <person name="Dyall-Smith M."/>
        </authorList>
    </citation>
    <scope>NUCLEOTIDE SEQUENCE</scope>
    <source>
        <strain evidence="13">91-R6</strain>
    </source>
</reference>
<evidence type="ECO:0000256" key="6">
    <source>
        <dbReference type="ARBA" id="ARBA00022982"/>
    </source>
</evidence>
<keyword evidence="4 9" id="KW-0479">Metal-binding</keyword>
<dbReference type="PANTHER" id="PTHR34192">
    <property type="entry name" value="PLASTOCYANIN MAJOR ISOFORM, CHLOROPLASTIC-RELATED"/>
    <property type="match status" value="1"/>
</dbReference>
<evidence type="ECO:0000256" key="3">
    <source>
        <dbReference type="ARBA" id="ARBA00022448"/>
    </source>
</evidence>
<dbReference type="GO" id="GO:0005507">
    <property type="term" value="F:copper ion binding"/>
    <property type="evidence" value="ECO:0007669"/>
    <property type="project" value="InterPro"/>
</dbReference>
<dbReference type="CDD" id="cd04220">
    <property type="entry name" value="Halocyanin"/>
    <property type="match status" value="1"/>
</dbReference>
<dbReference type="InterPro" id="IPR008972">
    <property type="entry name" value="Cupredoxin"/>
</dbReference>
<evidence type="ECO:0000256" key="1">
    <source>
        <dbReference type="ARBA" id="ARBA00004370"/>
    </source>
</evidence>
<dbReference type="SUPFAM" id="SSF49503">
    <property type="entry name" value="Cupredoxins"/>
    <property type="match status" value="1"/>
</dbReference>
<feature type="binding site" evidence="9">
    <location>
        <position position="155"/>
    </location>
    <ligand>
        <name>Cu cation</name>
        <dbReference type="ChEBI" id="CHEBI:23378"/>
    </ligand>
</feature>
<dbReference type="InterPro" id="IPR006311">
    <property type="entry name" value="TAT_signal"/>
</dbReference>
<dbReference type="GeneID" id="68693476"/>
<dbReference type="InterPro" id="IPR028871">
    <property type="entry name" value="BlueCu_1_BS"/>
</dbReference>
<evidence type="ECO:0000256" key="2">
    <source>
        <dbReference type="ARBA" id="ARBA00004418"/>
    </source>
</evidence>
<sequence length="229" mass="23481">MKRRDFLKIATGSAGGAAAVGAVGARSSSSSSAVHQQAPGNATGNGTAMDNSTAGNETAAGGDSESGDGGGGATTKTVKVGPNNQNVFDPAEVYVSPGDTVKWVWEGSTGHNVHATSVPDEAGWDAQTEIVSAPHEYSHTFEGPTGEYSYVCDPHKSLGMKGKVIVNENGQAPSGGGGPVERSPHEMGVPIQAHYVGIATILMMILSMVYTFFVLKYGESRNASAPNKP</sequence>
<keyword evidence="6" id="KW-0249">Electron transport</keyword>
<feature type="region of interest" description="Disordered" evidence="10">
    <location>
        <begin position="27"/>
        <end position="84"/>
    </location>
</feature>
<evidence type="ECO:0000256" key="11">
    <source>
        <dbReference type="SAM" id="Phobius"/>
    </source>
</evidence>
<dbReference type="InterPro" id="IPR000923">
    <property type="entry name" value="BlueCu_1"/>
</dbReference>
<evidence type="ECO:0000256" key="10">
    <source>
        <dbReference type="SAM" id="MobiDB-lite"/>
    </source>
</evidence>
<evidence type="ECO:0000313" key="14">
    <source>
        <dbReference type="EMBL" id="TYO76573.1"/>
    </source>
</evidence>
<dbReference type="EMBL" id="VRYN01000002">
    <property type="protein sequence ID" value="TYO76573.1"/>
    <property type="molecule type" value="Genomic_DNA"/>
</dbReference>
<evidence type="ECO:0000256" key="9">
    <source>
        <dbReference type="PIRSR" id="PIRSR602386-1"/>
    </source>
</evidence>
<dbReference type="AlphaFoldDB" id="A0A4D6GRM8"/>
<keyword evidence="11" id="KW-1133">Transmembrane helix</keyword>
<keyword evidence="3" id="KW-0813">Transport</keyword>
<comment type="subcellular location">
    <subcellularLocation>
        <location evidence="1">Membrane</location>
    </subcellularLocation>
    <subcellularLocation>
        <location evidence="2">Periplasm</location>
    </subcellularLocation>
</comment>
<gene>
    <name evidence="13" type="primary">hcpE</name>
    <name evidence="14" type="ORF">APQ99_01212</name>
    <name evidence="13" type="ORF">HBSAL_03265</name>
</gene>
<evidence type="ECO:0000256" key="7">
    <source>
        <dbReference type="ARBA" id="ARBA00023008"/>
    </source>
</evidence>
<protein>
    <submittedName>
        <fullName evidence="13">Halocyanin HcpE</fullName>
    </submittedName>
    <submittedName>
        <fullName evidence="14">Plastocyanin</fullName>
    </submittedName>
</protein>
<dbReference type="InterPro" id="IPR002386">
    <property type="entry name" value="Amicyanin/Pseudoazurin"/>
</dbReference>
<feature type="binding site" evidence="9">
    <location>
        <position position="160"/>
    </location>
    <ligand>
        <name>Cu cation</name>
        <dbReference type="ChEBI" id="CHEBI:23378"/>
    </ligand>
</feature>
<evidence type="ECO:0000259" key="12">
    <source>
        <dbReference type="Pfam" id="PF00127"/>
    </source>
</evidence>
<dbReference type="RefSeq" id="WP_010902395.1">
    <property type="nucleotide sequence ID" value="NZ_VRYN01000002.1"/>
</dbReference>
<dbReference type="Pfam" id="PF00127">
    <property type="entry name" value="Copper-bind"/>
    <property type="match status" value="1"/>
</dbReference>
<dbReference type="PROSITE" id="PS00196">
    <property type="entry name" value="COPPER_BLUE"/>
    <property type="match status" value="1"/>
</dbReference>
<reference evidence="14 16" key="2">
    <citation type="submission" date="2019-07" db="EMBL/GenBank/DDBJ databases">
        <title>Genomic Encyclopedia of Archaeal and Bacterial Type Strains, Phase II (KMG-II): from individual species to whole genera.</title>
        <authorList>
            <person name="Goeker M."/>
        </authorList>
    </citation>
    <scope>NUCLEOTIDE SEQUENCE [LARGE SCALE GENOMIC DNA]</scope>
    <source>
        <strain evidence="14 16">DSM 3754</strain>
    </source>
</reference>
<keyword evidence="7 9" id="KW-0186">Copper</keyword>
<evidence type="ECO:0000313" key="16">
    <source>
        <dbReference type="Proteomes" id="UP000323075"/>
    </source>
</evidence>